<gene>
    <name evidence="2" type="ORF">B0H16DRAFT_1446646</name>
</gene>
<feature type="transmembrane region" description="Helical" evidence="1">
    <location>
        <begin position="72"/>
        <end position="90"/>
    </location>
</feature>
<keyword evidence="1" id="KW-0472">Membrane</keyword>
<keyword evidence="1" id="KW-0812">Transmembrane</keyword>
<dbReference type="AlphaFoldDB" id="A0AAD7KGV0"/>
<organism evidence="2 3">
    <name type="scientific">Mycena metata</name>
    <dbReference type="NCBI Taxonomy" id="1033252"/>
    <lineage>
        <taxon>Eukaryota</taxon>
        <taxon>Fungi</taxon>
        <taxon>Dikarya</taxon>
        <taxon>Basidiomycota</taxon>
        <taxon>Agaricomycotina</taxon>
        <taxon>Agaricomycetes</taxon>
        <taxon>Agaricomycetidae</taxon>
        <taxon>Agaricales</taxon>
        <taxon>Marasmiineae</taxon>
        <taxon>Mycenaceae</taxon>
        <taxon>Mycena</taxon>
    </lineage>
</organism>
<dbReference type="EMBL" id="JARKIB010000002">
    <property type="protein sequence ID" value="KAJ7784430.1"/>
    <property type="molecule type" value="Genomic_DNA"/>
</dbReference>
<proteinExistence type="predicted"/>
<accession>A0AAD7KGV0</accession>
<keyword evidence="1" id="KW-1133">Transmembrane helix</keyword>
<sequence>MSVSLSTRRRLRLLRSTADPLPPPLTRAFAFAFGVNVVWCTCVHNPSSWQLPDLGKSHRRENPSGQYSEFGALYSLVPVLLLICVARATLTLPSEPSKFKQSAGHGHGRDDHPNRFLLLLHDATQSQVHGNT</sequence>
<keyword evidence="3" id="KW-1185">Reference proteome</keyword>
<protein>
    <submittedName>
        <fullName evidence="2">Uncharacterized protein</fullName>
    </submittedName>
</protein>
<evidence type="ECO:0000256" key="1">
    <source>
        <dbReference type="SAM" id="Phobius"/>
    </source>
</evidence>
<name>A0AAD7KGV0_9AGAR</name>
<reference evidence="2" key="1">
    <citation type="submission" date="2023-03" db="EMBL/GenBank/DDBJ databases">
        <title>Massive genome expansion in bonnet fungi (Mycena s.s.) driven by repeated elements and novel gene families across ecological guilds.</title>
        <authorList>
            <consortium name="Lawrence Berkeley National Laboratory"/>
            <person name="Harder C.B."/>
            <person name="Miyauchi S."/>
            <person name="Viragh M."/>
            <person name="Kuo A."/>
            <person name="Thoen E."/>
            <person name="Andreopoulos B."/>
            <person name="Lu D."/>
            <person name="Skrede I."/>
            <person name="Drula E."/>
            <person name="Henrissat B."/>
            <person name="Morin E."/>
            <person name="Kohler A."/>
            <person name="Barry K."/>
            <person name="LaButti K."/>
            <person name="Morin E."/>
            <person name="Salamov A."/>
            <person name="Lipzen A."/>
            <person name="Mereny Z."/>
            <person name="Hegedus B."/>
            <person name="Baldrian P."/>
            <person name="Stursova M."/>
            <person name="Weitz H."/>
            <person name="Taylor A."/>
            <person name="Grigoriev I.V."/>
            <person name="Nagy L.G."/>
            <person name="Martin F."/>
            <person name="Kauserud H."/>
        </authorList>
    </citation>
    <scope>NUCLEOTIDE SEQUENCE</scope>
    <source>
        <strain evidence="2">CBHHK182m</strain>
    </source>
</reference>
<comment type="caution">
    <text evidence="2">The sequence shown here is derived from an EMBL/GenBank/DDBJ whole genome shotgun (WGS) entry which is preliminary data.</text>
</comment>
<evidence type="ECO:0000313" key="2">
    <source>
        <dbReference type="EMBL" id="KAJ7784430.1"/>
    </source>
</evidence>
<evidence type="ECO:0000313" key="3">
    <source>
        <dbReference type="Proteomes" id="UP001215598"/>
    </source>
</evidence>
<dbReference type="Proteomes" id="UP001215598">
    <property type="component" value="Unassembled WGS sequence"/>
</dbReference>